<dbReference type="CDD" id="cd07177">
    <property type="entry name" value="terB_like"/>
    <property type="match status" value="1"/>
</dbReference>
<dbReference type="SUPFAM" id="SSF158682">
    <property type="entry name" value="TerB-like"/>
    <property type="match status" value="1"/>
</dbReference>
<gene>
    <name evidence="2" type="ORF">A19Y_4452</name>
</gene>
<proteinExistence type="predicted"/>
<dbReference type="Gene3D" id="1.10.3680.10">
    <property type="entry name" value="TerB-like"/>
    <property type="match status" value="1"/>
</dbReference>
<name>A0A073CLS0_PLAA1</name>
<dbReference type="HOGENOM" id="CLU_096128_0_0_3"/>
<evidence type="ECO:0000313" key="3">
    <source>
        <dbReference type="Proteomes" id="UP000027395"/>
    </source>
</evidence>
<evidence type="ECO:0000259" key="1">
    <source>
        <dbReference type="Pfam" id="PF06967"/>
    </source>
</evidence>
<keyword evidence="3" id="KW-1185">Reference proteome</keyword>
<dbReference type="InterPro" id="IPR009717">
    <property type="entry name" value="Mo-dep_Nase_C"/>
</dbReference>
<sequence length="243" mass="27683">MDRRFFQEGGKPMTSTSQISYTREQSLAWMRGLLTMAWADGNFDEEEHQLIDALIHDELVAVTDVDSLEPISPQELGAILGTNPKLAENFLRTAVMVALADGIYSICEDDLLHQFCQALNLKIEAVDTLRKTLQDLSQIQSGELPQICIDHNPHDHHHIDVLSPVKHWLDDLEIHDSKVAHAVCKLIPPQCPFERDLIIFGRKIVHIPPMCKLNPLYEQFTGLRFRALCYLADECHEDISKYC</sequence>
<dbReference type="AlphaFoldDB" id="A0A073CLS0"/>
<dbReference type="STRING" id="388467.A19Y_4452"/>
<protein>
    <recommendedName>
        <fullName evidence="1">Mo-dependent nitrogenase C-terminal domain-containing protein</fullName>
    </recommendedName>
</protein>
<accession>A0A073CLS0</accession>
<dbReference type="EMBL" id="CM002803">
    <property type="protein sequence ID" value="KEI69101.1"/>
    <property type="molecule type" value="Genomic_DNA"/>
</dbReference>
<dbReference type="eggNOG" id="COG3793">
    <property type="taxonomic scope" value="Bacteria"/>
</dbReference>
<feature type="domain" description="Mo-dependent nitrogenase C-terminal" evidence="1">
    <location>
        <begin position="161"/>
        <end position="243"/>
    </location>
</feature>
<dbReference type="Proteomes" id="UP000027395">
    <property type="component" value="Chromosome"/>
</dbReference>
<dbReference type="Pfam" id="PF06967">
    <property type="entry name" value="Mo-nitro_C"/>
    <property type="match status" value="1"/>
</dbReference>
<reference evidence="2 3" key="1">
    <citation type="journal article" date="2014" name="Appl. Environ. Microbiol.">
        <title>Elucidation of insertion elements encoded on plasmids and in vitro construction of shuttle vectors from the toxic cyanobacterium Planktothrix.</title>
        <authorList>
            <person name="Christiansen G."/>
            <person name="Goesmann A."/>
            <person name="Kurmayer R."/>
        </authorList>
    </citation>
    <scope>NUCLEOTIDE SEQUENCE [LARGE SCALE GENOMIC DNA]</scope>
    <source>
        <strain evidence="2 3">NIVA-CYA 126/8</strain>
    </source>
</reference>
<evidence type="ECO:0000313" key="2">
    <source>
        <dbReference type="EMBL" id="KEI69101.1"/>
    </source>
</evidence>
<dbReference type="InterPro" id="IPR029024">
    <property type="entry name" value="TerB-like"/>
</dbReference>
<dbReference type="PATRIC" id="fig|388467.6.peg.4391"/>
<organism evidence="2 3">
    <name type="scientific">Planktothrix agardhii (strain NIVA-CYA 126/8)</name>
    <dbReference type="NCBI Taxonomy" id="388467"/>
    <lineage>
        <taxon>Bacteria</taxon>
        <taxon>Bacillati</taxon>
        <taxon>Cyanobacteriota</taxon>
        <taxon>Cyanophyceae</taxon>
        <taxon>Oscillatoriophycideae</taxon>
        <taxon>Oscillatoriales</taxon>
        <taxon>Microcoleaceae</taxon>
        <taxon>Planktothrix</taxon>
    </lineage>
</organism>